<evidence type="ECO:0000313" key="4">
    <source>
        <dbReference type="Proteomes" id="UP000254924"/>
    </source>
</evidence>
<proteinExistence type="predicted"/>
<gene>
    <name evidence="3" type="ORF">NCTC12224_02217</name>
</gene>
<sequence length="315" mass="36306">MKPFKAITASQYETFERHFKLPKLLFESSRYKDMRLDTKVAYSILRDRLDLSFKNNWIDDEGSIYLVYSNANLAEILGCSKSTLLRIKKELAKYGLIKEVQQSNNKNGNLANRIYLANLIVDDKLEMPSKTPVSNSNRGGTKKTPPRCQNEAGRVSELRTNETEYSETEYSDYYSSRKAEKISDEISQPAGADSSSSFNNSNSYIAPRYYSLLQVIADQYNGKFTQMDLFTGEFQNYSLTHRQKMLIGQYLSEGYVTSQEVLNMIDRIPIDCEHPLAYLLKMLENLKEERRLEAKAVAHAQAKLRYGNHDNEERK</sequence>
<dbReference type="AlphaFoldDB" id="A0A380KDN2"/>
<evidence type="ECO:0000259" key="2">
    <source>
        <dbReference type="Pfam" id="PF06970"/>
    </source>
</evidence>
<dbReference type="InterPro" id="IPR010724">
    <property type="entry name" value="RepA_N"/>
</dbReference>
<dbReference type="EMBL" id="UHFN01000007">
    <property type="protein sequence ID" value="SUN63061.1"/>
    <property type="molecule type" value="Genomic_DNA"/>
</dbReference>
<evidence type="ECO:0000313" key="3">
    <source>
        <dbReference type="EMBL" id="SUN63061.1"/>
    </source>
</evidence>
<organism evidence="3 4">
    <name type="scientific">Streptococcus hyointestinalis</name>
    <dbReference type="NCBI Taxonomy" id="1337"/>
    <lineage>
        <taxon>Bacteria</taxon>
        <taxon>Bacillati</taxon>
        <taxon>Bacillota</taxon>
        <taxon>Bacilli</taxon>
        <taxon>Lactobacillales</taxon>
        <taxon>Streptococcaceae</taxon>
        <taxon>Streptococcus</taxon>
    </lineage>
</organism>
<feature type="domain" description="Replication initiator A N-terminal" evidence="2">
    <location>
        <begin position="17"/>
        <end position="91"/>
    </location>
</feature>
<evidence type="ECO:0000256" key="1">
    <source>
        <dbReference type="SAM" id="MobiDB-lite"/>
    </source>
</evidence>
<reference evidence="3 4" key="1">
    <citation type="submission" date="2018-06" db="EMBL/GenBank/DDBJ databases">
        <authorList>
            <consortium name="Pathogen Informatics"/>
            <person name="Doyle S."/>
        </authorList>
    </citation>
    <scope>NUCLEOTIDE SEQUENCE [LARGE SCALE GENOMIC DNA]</scope>
    <source>
        <strain evidence="3 4">NCTC12224</strain>
    </source>
</reference>
<protein>
    <submittedName>
        <fullName evidence="3">Replication initiation protein Rep</fullName>
    </submittedName>
</protein>
<feature type="region of interest" description="Disordered" evidence="1">
    <location>
        <begin position="127"/>
        <end position="171"/>
    </location>
</feature>
<accession>A0A380KDN2</accession>
<keyword evidence="4" id="KW-1185">Reference proteome</keyword>
<name>A0A380KDN2_9STRE</name>
<dbReference type="Proteomes" id="UP000254924">
    <property type="component" value="Unassembled WGS sequence"/>
</dbReference>
<dbReference type="Pfam" id="PF06970">
    <property type="entry name" value="RepA_N"/>
    <property type="match status" value="1"/>
</dbReference>